<dbReference type="InterPro" id="IPR025875">
    <property type="entry name" value="Leu-rich_rpt_4"/>
</dbReference>
<dbReference type="InterPro" id="IPR001611">
    <property type="entry name" value="Leu-rich_rpt"/>
</dbReference>
<evidence type="ECO:0000313" key="5">
    <source>
        <dbReference type="Proteomes" id="UP001642409"/>
    </source>
</evidence>
<dbReference type="PANTHER" id="PTHR46652">
    <property type="entry name" value="LEUCINE-RICH REPEAT AND IQ DOMAIN-CONTAINING PROTEIN 1-RELATED"/>
    <property type="match status" value="1"/>
</dbReference>
<organism evidence="3">
    <name type="scientific">Hexamita inflata</name>
    <dbReference type="NCBI Taxonomy" id="28002"/>
    <lineage>
        <taxon>Eukaryota</taxon>
        <taxon>Metamonada</taxon>
        <taxon>Diplomonadida</taxon>
        <taxon>Hexamitidae</taxon>
        <taxon>Hexamitinae</taxon>
        <taxon>Hexamita</taxon>
    </lineage>
</organism>
<comment type="caution">
    <text evidence="3">The sequence shown here is derived from an EMBL/GenBank/DDBJ whole genome shotgun (WGS) entry which is preliminary data.</text>
</comment>
<sequence>MNTKTFTLEQTILIETLQNGQVFQIETQKDLTTIMQTKLDEITPSFQDYIDLQHVQHISQILFMKMSIIDLKILSRLQNIFYINLSNNQISDLSPLKGNLNLMKLDVSQNKISCIKALQNLVNLTYLNVSHNKVLKISALKDLKNLKTLNIQNTKVVDISVLKHLPNLIKLFITQDNSNFLEVLPKFKNVSNLNLNQNISFDRYDYTSMSPIQSLSNREQRLFFEEKQPPLEPKRIYTQQQYVRYCIMYNMPVITLNQKPFNLSSLTFLRSLNVSNLNLQAIDFISCLVNLEQLNISQNHLTSIKPIQSLINLQVLDFSFNLVTAICPLRFLSNLSHLSLIGNKVTDLFPVAHLHLKSLYATLNNLTHVPPLHLETLELSQNFILTKIQFQNLFMFDQQVPSHSILEIGKRIQTIRTIQNALQNVHINKQKYVCLNKQYQKKIQIYNDERKIVLSFQLKLLGVLIVQMTDGNGQ</sequence>
<evidence type="ECO:0000313" key="3">
    <source>
        <dbReference type="EMBL" id="CAI9954606.1"/>
    </source>
</evidence>
<evidence type="ECO:0000256" key="2">
    <source>
        <dbReference type="ARBA" id="ARBA00022737"/>
    </source>
</evidence>
<dbReference type="Gene3D" id="3.80.10.10">
    <property type="entry name" value="Ribonuclease Inhibitor"/>
    <property type="match status" value="2"/>
</dbReference>
<gene>
    <name evidence="4" type="ORF">HINF_LOCUS29358</name>
    <name evidence="3" type="ORF">HINF_LOCUS42251</name>
</gene>
<dbReference type="EMBL" id="CAXDID020000094">
    <property type="protein sequence ID" value="CAL6023898.1"/>
    <property type="molecule type" value="Genomic_DNA"/>
</dbReference>
<dbReference type="InterPro" id="IPR050836">
    <property type="entry name" value="SDS22/Internalin_LRR"/>
</dbReference>
<keyword evidence="5" id="KW-1185">Reference proteome</keyword>
<dbReference type="SUPFAM" id="SSF52058">
    <property type="entry name" value="L domain-like"/>
    <property type="match status" value="2"/>
</dbReference>
<dbReference type="Proteomes" id="UP001642409">
    <property type="component" value="Unassembled WGS sequence"/>
</dbReference>
<dbReference type="SMART" id="SM00365">
    <property type="entry name" value="LRR_SD22"/>
    <property type="match status" value="7"/>
</dbReference>
<keyword evidence="1" id="KW-0433">Leucine-rich repeat</keyword>
<keyword evidence="2" id="KW-0677">Repeat</keyword>
<evidence type="ECO:0000313" key="4">
    <source>
        <dbReference type="EMBL" id="CAL6023898.1"/>
    </source>
</evidence>
<name>A0AA86QD34_9EUKA</name>
<dbReference type="AlphaFoldDB" id="A0AA86QD34"/>
<proteinExistence type="predicted"/>
<reference evidence="3" key="1">
    <citation type="submission" date="2023-06" db="EMBL/GenBank/DDBJ databases">
        <authorList>
            <person name="Kurt Z."/>
        </authorList>
    </citation>
    <scope>NUCLEOTIDE SEQUENCE</scope>
</reference>
<dbReference type="PANTHER" id="PTHR46652:SF3">
    <property type="entry name" value="LEUCINE-RICH REPEAT-CONTAINING PROTEIN 9"/>
    <property type="match status" value="1"/>
</dbReference>
<dbReference type="PROSITE" id="PS51450">
    <property type="entry name" value="LRR"/>
    <property type="match status" value="6"/>
</dbReference>
<evidence type="ECO:0000256" key="1">
    <source>
        <dbReference type="ARBA" id="ARBA00022614"/>
    </source>
</evidence>
<reference evidence="4 5" key="2">
    <citation type="submission" date="2024-07" db="EMBL/GenBank/DDBJ databases">
        <authorList>
            <person name="Akdeniz Z."/>
        </authorList>
    </citation>
    <scope>NUCLEOTIDE SEQUENCE [LARGE SCALE GENOMIC DNA]</scope>
</reference>
<dbReference type="Pfam" id="PF12799">
    <property type="entry name" value="LRR_4"/>
    <property type="match status" value="1"/>
</dbReference>
<accession>A0AA86QD34</accession>
<protein>
    <submittedName>
        <fullName evidence="3 4">Internalin-A</fullName>
    </submittedName>
</protein>
<dbReference type="InterPro" id="IPR032675">
    <property type="entry name" value="LRR_dom_sf"/>
</dbReference>
<dbReference type="EMBL" id="CATOUU010000849">
    <property type="protein sequence ID" value="CAI9954606.1"/>
    <property type="molecule type" value="Genomic_DNA"/>
</dbReference>